<organism evidence="7 8">
    <name type="scientific">Chryseobacterium terrae</name>
    <dbReference type="NCBI Taxonomy" id="3163299"/>
    <lineage>
        <taxon>Bacteria</taxon>
        <taxon>Pseudomonadati</taxon>
        <taxon>Bacteroidota</taxon>
        <taxon>Flavobacteriia</taxon>
        <taxon>Flavobacteriales</taxon>
        <taxon>Weeksellaceae</taxon>
        <taxon>Chryseobacterium group</taxon>
        <taxon>Chryseobacterium</taxon>
    </lineage>
</organism>
<evidence type="ECO:0000256" key="3">
    <source>
        <dbReference type="ARBA" id="ARBA00022989"/>
    </source>
</evidence>
<protein>
    <recommendedName>
        <fullName evidence="6">Major facilitator superfamily (MFS) profile domain-containing protein</fullName>
    </recommendedName>
</protein>
<evidence type="ECO:0000256" key="4">
    <source>
        <dbReference type="ARBA" id="ARBA00023136"/>
    </source>
</evidence>
<dbReference type="Proteomes" id="UP001629058">
    <property type="component" value="Unassembled WGS sequence"/>
</dbReference>
<evidence type="ECO:0000256" key="5">
    <source>
        <dbReference type="SAM" id="Phobius"/>
    </source>
</evidence>
<comment type="subcellular location">
    <subcellularLocation>
        <location evidence="1">Membrane</location>
        <topology evidence="1">Multi-pass membrane protein</topology>
    </subcellularLocation>
</comment>
<dbReference type="PROSITE" id="PS50850">
    <property type="entry name" value="MFS"/>
    <property type="match status" value="1"/>
</dbReference>
<sequence length="515" mass="58353">MYNKATFADWVPKPLMLFIMAVILLPTLSISGVYTSNATDIAGSMAVYSEYIALANNASSIGMGLSILIVMRIKMRFRTKELITGSAIILSFLSFVCGTTESPYVLVAASFLIGFFKIFIMIELIMPIMFMIAPNGERGKFYALFYPFSICLGQLSAYFYATLIFNGNYQAPYQLMSILMLLVAALSIIFQHNERFSFKVPLYQIDWLSLVLLIIPSMSFNIFFTFMKQQAWFSSPLIIASVIIGIIFLGLTIWRQKFLRRKMFNFKIFYKKTNVLHGLVLLFLLGLYLSATTVYLQYTVGVLGYNNLVNAEINLWMIPGVVCAGIYAFFSFKYNWNIKYYIASGFVGLFIHTLLLYLLIQPQMTIEYLQYTMIFKGFGMGSLFIGIWFYANSNLPPDDMFGTMSILLIIRGFLGTAFGGAVIGYALYQGQWQSLNDLAVNLDNGNFEDGMSIYKNISLNSLMASGKIVLGGLCWFIVPVLLFVLTHHYGKFNYRRIVIFRKVISGSTIRGYKIS</sequence>
<feature type="transmembrane region" description="Helical" evidence="5">
    <location>
        <begin position="107"/>
        <end position="132"/>
    </location>
</feature>
<feature type="transmembrane region" description="Helical" evidence="5">
    <location>
        <begin position="275"/>
        <end position="296"/>
    </location>
</feature>
<dbReference type="PANTHER" id="PTHR23501">
    <property type="entry name" value="MAJOR FACILITATOR SUPERFAMILY"/>
    <property type="match status" value="1"/>
</dbReference>
<accession>A0ABW8Y166</accession>
<feature type="transmembrane region" description="Helical" evidence="5">
    <location>
        <begin position="82"/>
        <end position="101"/>
    </location>
</feature>
<dbReference type="InterPro" id="IPR020846">
    <property type="entry name" value="MFS_dom"/>
</dbReference>
<keyword evidence="2 5" id="KW-0812">Transmembrane</keyword>
<dbReference type="SUPFAM" id="SSF103473">
    <property type="entry name" value="MFS general substrate transporter"/>
    <property type="match status" value="1"/>
</dbReference>
<keyword evidence="4 5" id="KW-0472">Membrane</keyword>
<dbReference type="RefSeq" id="WP_408088759.1">
    <property type="nucleotide sequence ID" value="NZ_JBELPY010000003.1"/>
</dbReference>
<gene>
    <name evidence="7" type="ORF">ABS765_06495</name>
</gene>
<feature type="transmembrane region" description="Helical" evidence="5">
    <location>
        <begin position="468"/>
        <end position="486"/>
    </location>
</feature>
<evidence type="ECO:0000313" key="8">
    <source>
        <dbReference type="Proteomes" id="UP001629058"/>
    </source>
</evidence>
<feature type="transmembrane region" description="Helical" evidence="5">
    <location>
        <begin position="202"/>
        <end position="226"/>
    </location>
</feature>
<proteinExistence type="predicted"/>
<keyword evidence="3 5" id="KW-1133">Transmembrane helix</keyword>
<feature type="transmembrane region" description="Helical" evidence="5">
    <location>
        <begin position="372"/>
        <end position="391"/>
    </location>
</feature>
<feature type="transmembrane region" description="Helical" evidence="5">
    <location>
        <begin position="144"/>
        <end position="165"/>
    </location>
</feature>
<feature type="domain" description="Major facilitator superfamily (MFS) profile" evidence="6">
    <location>
        <begin position="15"/>
        <end position="489"/>
    </location>
</feature>
<keyword evidence="8" id="KW-1185">Reference proteome</keyword>
<evidence type="ECO:0000313" key="7">
    <source>
        <dbReference type="EMBL" id="MFL9833674.1"/>
    </source>
</evidence>
<feature type="transmembrane region" description="Helical" evidence="5">
    <location>
        <begin position="232"/>
        <end position="254"/>
    </location>
</feature>
<evidence type="ECO:0000256" key="1">
    <source>
        <dbReference type="ARBA" id="ARBA00004141"/>
    </source>
</evidence>
<dbReference type="PANTHER" id="PTHR23501:SF5">
    <property type="entry name" value="TRANSPORT PROTEIN"/>
    <property type="match status" value="1"/>
</dbReference>
<feature type="transmembrane region" description="Helical" evidence="5">
    <location>
        <begin position="341"/>
        <end position="360"/>
    </location>
</feature>
<dbReference type="EMBL" id="JBELPY010000003">
    <property type="protein sequence ID" value="MFL9833674.1"/>
    <property type="molecule type" value="Genomic_DNA"/>
</dbReference>
<name>A0ABW8Y166_9FLAO</name>
<feature type="transmembrane region" description="Helical" evidence="5">
    <location>
        <begin position="316"/>
        <end position="334"/>
    </location>
</feature>
<feature type="transmembrane region" description="Helical" evidence="5">
    <location>
        <begin position="51"/>
        <end position="70"/>
    </location>
</feature>
<dbReference type="Gene3D" id="1.20.1250.20">
    <property type="entry name" value="MFS general substrate transporter like domains"/>
    <property type="match status" value="1"/>
</dbReference>
<feature type="transmembrane region" description="Helical" evidence="5">
    <location>
        <begin position="171"/>
        <end position="190"/>
    </location>
</feature>
<feature type="transmembrane region" description="Helical" evidence="5">
    <location>
        <begin position="403"/>
        <end position="428"/>
    </location>
</feature>
<evidence type="ECO:0000256" key="2">
    <source>
        <dbReference type="ARBA" id="ARBA00022692"/>
    </source>
</evidence>
<evidence type="ECO:0000259" key="6">
    <source>
        <dbReference type="PROSITE" id="PS50850"/>
    </source>
</evidence>
<dbReference type="InterPro" id="IPR036259">
    <property type="entry name" value="MFS_trans_sf"/>
</dbReference>
<reference evidence="7 8" key="1">
    <citation type="submission" date="2024-06" db="EMBL/GenBank/DDBJ databases">
        <authorList>
            <person name="Kaempfer P."/>
            <person name="Viver T."/>
        </authorList>
    </citation>
    <scope>NUCLEOTIDE SEQUENCE [LARGE SCALE GENOMIC DNA]</scope>
    <source>
        <strain evidence="7 8">ST-37</strain>
    </source>
</reference>
<comment type="caution">
    <text evidence="7">The sequence shown here is derived from an EMBL/GenBank/DDBJ whole genome shotgun (WGS) entry which is preliminary data.</text>
</comment>